<keyword evidence="3" id="KW-1185">Reference proteome</keyword>
<feature type="region of interest" description="Disordered" evidence="1">
    <location>
        <begin position="1"/>
        <end position="24"/>
    </location>
</feature>
<name>A0A7K3LU05_9ACTN</name>
<evidence type="ECO:0000313" key="3">
    <source>
        <dbReference type="Proteomes" id="UP000466307"/>
    </source>
</evidence>
<accession>A0A7K3LU05</accession>
<dbReference type="AlphaFoldDB" id="A0A7K3LU05"/>
<protein>
    <submittedName>
        <fullName evidence="2">Uncharacterized protein</fullName>
    </submittedName>
</protein>
<dbReference type="EMBL" id="JAADZU010000055">
    <property type="protein sequence ID" value="NDK91057.1"/>
    <property type="molecule type" value="Genomic_DNA"/>
</dbReference>
<comment type="caution">
    <text evidence="2">The sequence shown here is derived from an EMBL/GenBank/DDBJ whole genome shotgun (WGS) entry which is preliminary data.</text>
</comment>
<reference evidence="2 3" key="1">
    <citation type="submission" date="2020-01" db="EMBL/GenBank/DDBJ databases">
        <title>Investigation of new actinobacteria for the biodesulphurisation of diesel fuel.</title>
        <authorList>
            <person name="Athi Narayanan S.M."/>
        </authorList>
    </citation>
    <scope>NUCLEOTIDE SEQUENCE [LARGE SCALE GENOMIC DNA]</scope>
    <source>
        <strain evidence="2 3">213E</strain>
    </source>
</reference>
<proteinExistence type="predicted"/>
<sequence length="247" mass="25439">MGDTVRGRLTAHPSPTGPESGTRWDRECDVVGVGEAFARWDPGHGDPCGQPMLLTLSWHENAPGGVEATGVVATVEQLYYEASPAPGQSPRELRRSVDAADRFATDIVADDGAEFGAGGVYVVLDDLELTAPTPADAANARAAADRGRRTLTIVGPAPCFGPTVPAEGGRVRVDLDDPRLNISGVLADVGGVVAGTAGQVGRVESAGLFGIIVPVPIRPGDLPLDATAELLVVMVVDPGHEQAARLG</sequence>
<organism evidence="2 3">
    <name type="scientific">Gordonia desulfuricans</name>
    <dbReference type="NCBI Taxonomy" id="89051"/>
    <lineage>
        <taxon>Bacteria</taxon>
        <taxon>Bacillati</taxon>
        <taxon>Actinomycetota</taxon>
        <taxon>Actinomycetes</taxon>
        <taxon>Mycobacteriales</taxon>
        <taxon>Gordoniaceae</taxon>
        <taxon>Gordonia</taxon>
    </lineage>
</organism>
<evidence type="ECO:0000313" key="2">
    <source>
        <dbReference type="EMBL" id="NDK91057.1"/>
    </source>
</evidence>
<evidence type="ECO:0000256" key="1">
    <source>
        <dbReference type="SAM" id="MobiDB-lite"/>
    </source>
</evidence>
<gene>
    <name evidence="2" type="ORF">GYA93_15915</name>
</gene>
<dbReference type="Proteomes" id="UP000466307">
    <property type="component" value="Unassembled WGS sequence"/>
</dbReference>